<reference evidence="2 3" key="1">
    <citation type="journal article" date="2024" name="bioRxiv">
        <title>Comparative genomics of Cryptococcus and Kwoniella reveals pathogenesis evolution and contrasting karyotype dynamics via intercentromeric recombination or chromosome fusion.</title>
        <authorList>
            <person name="Coelho M.A."/>
            <person name="David-Palma M."/>
            <person name="Shea T."/>
            <person name="Bowers K."/>
            <person name="McGinley-Smith S."/>
            <person name="Mohammad A.W."/>
            <person name="Gnirke A."/>
            <person name="Yurkov A.M."/>
            <person name="Nowrousian M."/>
            <person name="Sun S."/>
            <person name="Cuomo C.A."/>
            <person name="Heitman J."/>
        </authorList>
    </citation>
    <scope>NUCLEOTIDE SEQUENCE [LARGE SCALE GENOMIC DNA]</scope>
    <source>
        <strain evidence="2 3">CBS 13917</strain>
    </source>
</reference>
<dbReference type="EMBL" id="JBCAWK010000004">
    <property type="protein sequence ID" value="KAK8861233.1"/>
    <property type="molecule type" value="Genomic_DNA"/>
</dbReference>
<accession>A0AAW0Z0U2</accession>
<feature type="compositionally biased region" description="Low complexity" evidence="1">
    <location>
        <begin position="1"/>
        <end position="18"/>
    </location>
</feature>
<keyword evidence="3" id="KW-1185">Reference proteome</keyword>
<dbReference type="KEGG" id="kne:92179311"/>
<comment type="caution">
    <text evidence="2">The sequence shown here is derived from an EMBL/GenBank/DDBJ whole genome shotgun (WGS) entry which is preliminary data.</text>
</comment>
<dbReference type="Proteomes" id="UP001388673">
    <property type="component" value="Unassembled WGS sequence"/>
</dbReference>
<dbReference type="RefSeq" id="XP_066803858.1">
    <property type="nucleotide sequence ID" value="XM_066945169.1"/>
</dbReference>
<feature type="region of interest" description="Disordered" evidence="1">
    <location>
        <begin position="232"/>
        <end position="254"/>
    </location>
</feature>
<evidence type="ECO:0000313" key="3">
    <source>
        <dbReference type="Proteomes" id="UP001388673"/>
    </source>
</evidence>
<name>A0AAW0Z0U2_9TREE</name>
<evidence type="ECO:0000313" key="2">
    <source>
        <dbReference type="EMBL" id="KAK8861233.1"/>
    </source>
</evidence>
<sequence length="294" mass="29343">MSSPFPSHPTSSPFTFPHLAHPSPLPQGQGQGQPVQTGPIFAPSPLSQLISSSIIPSFATPSASGALGTGTGVGISPSGSYPFAGAGITPNTSAILTAAANASLGIGLPPTGTAGVGVGVGAGASDVTGLGMRSGQGGDGGLLIGGMADAEVMLSRLEGVLAELKLLEGRVFTGAQEGDGARIQGLHAEYTQVLISLITLSQTHLFGALPALPSSPTHADPHPHANIAVDPSSDVNGGLQNEAVPNPSSAPTAPTFAELTRWAEDRASLEFTRREALKAGSKAVLDVLRASSGR</sequence>
<feature type="region of interest" description="Disordered" evidence="1">
    <location>
        <begin position="1"/>
        <end position="42"/>
    </location>
</feature>
<protein>
    <recommendedName>
        <fullName evidence="4">Mediator complex subunit 11</fullName>
    </recommendedName>
</protein>
<feature type="compositionally biased region" description="Low complexity" evidence="1">
    <location>
        <begin position="26"/>
        <end position="42"/>
    </location>
</feature>
<gene>
    <name evidence="2" type="ORF">IAR55_002052</name>
</gene>
<organism evidence="2 3">
    <name type="scientific">Kwoniella newhampshirensis</name>
    <dbReference type="NCBI Taxonomy" id="1651941"/>
    <lineage>
        <taxon>Eukaryota</taxon>
        <taxon>Fungi</taxon>
        <taxon>Dikarya</taxon>
        <taxon>Basidiomycota</taxon>
        <taxon>Agaricomycotina</taxon>
        <taxon>Tremellomycetes</taxon>
        <taxon>Tremellales</taxon>
        <taxon>Cryptococcaceae</taxon>
        <taxon>Kwoniella</taxon>
    </lineage>
</organism>
<proteinExistence type="predicted"/>
<dbReference type="GeneID" id="92179311"/>
<dbReference type="AlphaFoldDB" id="A0AAW0Z0U2"/>
<evidence type="ECO:0008006" key="4">
    <source>
        <dbReference type="Google" id="ProtNLM"/>
    </source>
</evidence>
<evidence type="ECO:0000256" key="1">
    <source>
        <dbReference type="SAM" id="MobiDB-lite"/>
    </source>
</evidence>